<gene>
    <name evidence="10" type="ORF">ACFONP_06100</name>
</gene>
<dbReference type="PANTHER" id="PTHR47959">
    <property type="entry name" value="ATP-DEPENDENT RNA HELICASE RHLE-RELATED"/>
    <property type="match status" value="1"/>
</dbReference>
<dbReference type="CDD" id="cd00268">
    <property type="entry name" value="DEADc"/>
    <property type="match status" value="1"/>
</dbReference>
<feature type="compositionally biased region" description="Basic and acidic residues" evidence="7">
    <location>
        <begin position="555"/>
        <end position="575"/>
    </location>
</feature>
<evidence type="ECO:0000259" key="8">
    <source>
        <dbReference type="PROSITE" id="PS51192"/>
    </source>
</evidence>
<dbReference type="InterPro" id="IPR012677">
    <property type="entry name" value="Nucleotide-bd_a/b_plait_sf"/>
</dbReference>
<evidence type="ECO:0000256" key="3">
    <source>
        <dbReference type="ARBA" id="ARBA00022806"/>
    </source>
</evidence>
<dbReference type="Gene3D" id="3.40.50.300">
    <property type="entry name" value="P-loop containing nucleotide triphosphate hydrolases"/>
    <property type="match status" value="2"/>
</dbReference>
<evidence type="ECO:0000256" key="5">
    <source>
        <dbReference type="ARBA" id="ARBA00038437"/>
    </source>
</evidence>
<evidence type="ECO:0000259" key="9">
    <source>
        <dbReference type="PROSITE" id="PS51194"/>
    </source>
</evidence>
<evidence type="ECO:0000256" key="1">
    <source>
        <dbReference type="ARBA" id="ARBA00022741"/>
    </source>
</evidence>
<dbReference type="InterPro" id="IPR014001">
    <property type="entry name" value="Helicase_ATP-bd"/>
</dbReference>
<keyword evidence="4 6" id="KW-0067">ATP-binding</keyword>
<feature type="domain" description="Helicase ATP-binding" evidence="8">
    <location>
        <begin position="31"/>
        <end position="207"/>
    </location>
</feature>
<accession>A0ABV7MDE8</accession>
<dbReference type="Pfam" id="PF00270">
    <property type="entry name" value="DEAD"/>
    <property type="match status" value="1"/>
</dbReference>
<dbReference type="InterPro" id="IPR000629">
    <property type="entry name" value="RNA-helicase_DEAD-box_CS"/>
</dbReference>
<dbReference type="PROSITE" id="PS00039">
    <property type="entry name" value="DEAD_ATP_HELICASE"/>
    <property type="match status" value="1"/>
</dbReference>
<dbReference type="SUPFAM" id="SSF52540">
    <property type="entry name" value="P-loop containing nucleoside triphosphate hydrolases"/>
    <property type="match status" value="1"/>
</dbReference>
<keyword evidence="3 6" id="KW-0347">Helicase</keyword>
<dbReference type="RefSeq" id="WP_189574594.1">
    <property type="nucleotide sequence ID" value="NZ_BMXU01000001.1"/>
</dbReference>
<organism evidence="10 11">
    <name type="scientific">Parvularcula lutaonensis</name>
    <dbReference type="NCBI Taxonomy" id="491923"/>
    <lineage>
        <taxon>Bacteria</taxon>
        <taxon>Pseudomonadati</taxon>
        <taxon>Pseudomonadota</taxon>
        <taxon>Alphaproteobacteria</taxon>
        <taxon>Parvularculales</taxon>
        <taxon>Parvularculaceae</taxon>
        <taxon>Parvularcula</taxon>
    </lineage>
</organism>
<keyword evidence="1 6" id="KW-0547">Nucleotide-binding</keyword>
<evidence type="ECO:0000256" key="7">
    <source>
        <dbReference type="SAM" id="MobiDB-lite"/>
    </source>
</evidence>
<comment type="similarity">
    <text evidence="5 6">Belongs to the DEAD box helicase family.</text>
</comment>
<dbReference type="InterPro" id="IPR005580">
    <property type="entry name" value="DbpA/CsdA_RNA-bd_dom"/>
</dbReference>
<evidence type="ECO:0000256" key="4">
    <source>
        <dbReference type="ARBA" id="ARBA00022840"/>
    </source>
</evidence>
<dbReference type="InterPro" id="IPR001650">
    <property type="entry name" value="Helicase_C-like"/>
</dbReference>
<dbReference type="PROSITE" id="PS51194">
    <property type="entry name" value="HELICASE_CTER"/>
    <property type="match status" value="1"/>
</dbReference>
<keyword evidence="2 6" id="KW-0378">Hydrolase</keyword>
<dbReference type="InterPro" id="IPR011545">
    <property type="entry name" value="DEAD/DEAH_box_helicase_dom"/>
</dbReference>
<keyword evidence="11" id="KW-1185">Reference proteome</keyword>
<feature type="region of interest" description="Disordered" evidence="7">
    <location>
        <begin position="524"/>
        <end position="620"/>
    </location>
</feature>
<evidence type="ECO:0000313" key="11">
    <source>
        <dbReference type="Proteomes" id="UP001595607"/>
    </source>
</evidence>
<proteinExistence type="inferred from homology"/>
<sequence length="620" mass="67628">MTDAPGLPPVLFRALKSKGYDTLTEVQDSMLAPELAGRDLLVSAQTGSGKTVAFGLALGADLLDEAGHLPPAGDPVALAVAPTRELAMQVARELSWLYAEAGVKVATCVGGMDVRAERQALGRGAQIVVGTPGRLVDHINRYALRLDNLRAVVLDEADEMLNLGFREELEAILEACPEERRTLMFSATVAGGIAKLAGKYQTDALRISASGPQRQHDDIAYHAMLTAQHDTERAIINTLRFHEAENAIVFCSTRAAVARLTSRLANRGFSVVSLSGELSQQERTNALQAMRDGRARVCVATDVAARGIDLPGLELVIHADLPKNREGLLHRSGRTGRAGRKGTSVLIVPPRARRFVERLLAEVKVDAHWSSPPSADEVRARDDQRLLSDPVLTEEAEPSDLASRIAEAYSAEHLAAAIVRMHQAGRSAPEEISEVAETTKPRERKKRDEIEDAVWITLTVGRKQRAEPRWLLPMLCKNTGIRKGAIGAIRIQEETTFVQLDAEGASDFLIGMERGKQIEEGIEARLAKGPPPAERRGPKPPFKPRGRTSGKSNKPRFDTAKSDKPKTDKPWRPEDTAVLADTPPALKRKPKKSKKPTDGQGPRKRLDTGKPYKARKKRTG</sequence>
<dbReference type="InterPro" id="IPR044742">
    <property type="entry name" value="DEAD/DEAH_RhlB"/>
</dbReference>
<feature type="domain" description="Helicase C-terminal" evidence="9">
    <location>
        <begin position="230"/>
        <end position="379"/>
    </location>
</feature>
<dbReference type="CDD" id="cd18787">
    <property type="entry name" value="SF2_C_DEAD"/>
    <property type="match status" value="1"/>
</dbReference>
<dbReference type="GO" id="GO:0004386">
    <property type="term" value="F:helicase activity"/>
    <property type="evidence" value="ECO:0007669"/>
    <property type="project" value="UniProtKB-KW"/>
</dbReference>
<name>A0ABV7MDE8_9PROT</name>
<dbReference type="SMART" id="SM00490">
    <property type="entry name" value="HELICc"/>
    <property type="match status" value="1"/>
</dbReference>
<dbReference type="Proteomes" id="UP001595607">
    <property type="component" value="Unassembled WGS sequence"/>
</dbReference>
<dbReference type="Gene3D" id="3.30.70.330">
    <property type="match status" value="1"/>
</dbReference>
<evidence type="ECO:0000313" key="10">
    <source>
        <dbReference type="EMBL" id="MFC3302301.1"/>
    </source>
</evidence>
<dbReference type="Pfam" id="PF03880">
    <property type="entry name" value="DbpA"/>
    <property type="match status" value="1"/>
</dbReference>
<dbReference type="CDD" id="cd12252">
    <property type="entry name" value="RRM_DbpA"/>
    <property type="match status" value="1"/>
</dbReference>
<dbReference type="InterPro" id="IPR027417">
    <property type="entry name" value="P-loop_NTPase"/>
</dbReference>
<dbReference type="PROSITE" id="PS51192">
    <property type="entry name" value="HELICASE_ATP_BIND_1"/>
    <property type="match status" value="1"/>
</dbReference>
<dbReference type="InterPro" id="IPR050079">
    <property type="entry name" value="DEAD_box_RNA_helicase"/>
</dbReference>
<comment type="caution">
    <text evidence="10">The sequence shown here is derived from an EMBL/GenBank/DDBJ whole genome shotgun (WGS) entry which is preliminary data.</text>
</comment>
<dbReference type="SMART" id="SM00487">
    <property type="entry name" value="DEXDc"/>
    <property type="match status" value="1"/>
</dbReference>
<dbReference type="PANTHER" id="PTHR47959:SF1">
    <property type="entry name" value="ATP-DEPENDENT RNA HELICASE DBPA"/>
    <property type="match status" value="1"/>
</dbReference>
<evidence type="ECO:0000256" key="2">
    <source>
        <dbReference type="ARBA" id="ARBA00022801"/>
    </source>
</evidence>
<evidence type="ECO:0000256" key="6">
    <source>
        <dbReference type="RuleBase" id="RU000492"/>
    </source>
</evidence>
<protein>
    <submittedName>
        <fullName evidence="10">DEAD/DEAH box helicase</fullName>
    </submittedName>
</protein>
<reference evidence="11" key="1">
    <citation type="journal article" date="2019" name="Int. J. Syst. Evol. Microbiol.">
        <title>The Global Catalogue of Microorganisms (GCM) 10K type strain sequencing project: providing services to taxonomists for standard genome sequencing and annotation.</title>
        <authorList>
            <consortium name="The Broad Institute Genomics Platform"/>
            <consortium name="The Broad Institute Genome Sequencing Center for Infectious Disease"/>
            <person name="Wu L."/>
            <person name="Ma J."/>
        </authorList>
    </citation>
    <scope>NUCLEOTIDE SEQUENCE [LARGE SCALE GENOMIC DNA]</scope>
    <source>
        <strain evidence="11">KCTC 22245</strain>
    </source>
</reference>
<dbReference type="Pfam" id="PF00271">
    <property type="entry name" value="Helicase_C"/>
    <property type="match status" value="1"/>
</dbReference>
<dbReference type="EMBL" id="JBHRVA010000002">
    <property type="protein sequence ID" value="MFC3302301.1"/>
    <property type="molecule type" value="Genomic_DNA"/>
</dbReference>